<dbReference type="Pfam" id="PF01323">
    <property type="entry name" value="DSBA"/>
    <property type="match status" value="1"/>
</dbReference>
<evidence type="ECO:0000259" key="1">
    <source>
        <dbReference type="Pfam" id="PF01323"/>
    </source>
</evidence>
<name>A0ABS5A5W2_9PSEU</name>
<dbReference type="EMBL" id="JAGIOO010000001">
    <property type="protein sequence ID" value="MBP2471983.1"/>
    <property type="molecule type" value="Genomic_DNA"/>
</dbReference>
<evidence type="ECO:0000313" key="3">
    <source>
        <dbReference type="Proteomes" id="UP001519363"/>
    </source>
</evidence>
<dbReference type="SUPFAM" id="SSF52833">
    <property type="entry name" value="Thioredoxin-like"/>
    <property type="match status" value="1"/>
</dbReference>
<dbReference type="RefSeq" id="WP_086782094.1">
    <property type="nucleotide sequence ID" value="NZ_JAGIOO010000001.1"/>
</dbReference>
<keyword evidence="3" id="KW-1185">Reference proteome</keyword>
<comment type="caution">
    <text evidence="2">The sequence shown here is derived from an EMBL/GenBank/DDBJ whole genome shotgun (WGS) entry which is preliminary data.</text>
</comment>
<protein>
    <recommendedName>
        <fullName evidence="1">DSBA-like thioredoxin domain-containing protein</fullName>
    </recommendedName>
</protein>
<reference evidence="2 3" key="1">
    <citation type="submission" date="2021-03" db="EMBL/GenBank/DDBJ databases">
        <title>Sequencing the genomes of 1000 actinobacteria strains.</title>
        <authorList>
            <person name="Klenk H.-P."/>
        </authorList>
    </citation>
    <scope>NUCLEOTIDE SEQUENCE [LARGE SCALE GENOMIC DNA]</scope>
    <source>
        <strain evidence="2 3">DSM 44580</strain>
    </source>
</reference>
<accession>A0ABS5A5W2</accession>
<gene>
    <name evidence="2" type="ORF">JOF53_000855</name>
</gene>
<organism evidence="2 3">
    <name type="scientific">Crossiella equi</name>
    <dbReference type="NCBI Taxonomy" id="130796"/>
    <lineage>
        <taxon>Bacteria</taxon>
        <taxon>Bacillati</taxon>
        <taxon>Actinomycetota</taxon>
        <taxon>Actinomycetes</taxon>
        <taxon>Pseudonocardiales</taxon>
        <taxon>Pseudonocardiaceae</taxon>
        <taxon>Crossiella</taxon>
    </lineage>
</organism>
<dbReference type="InterPro" id="IPR036249">
    <property type="entry name" value="Thioredoxin-like_sf"/>
</dbReference>
<evidence type="ECO:0000313" key="2">
    <source>
        <dbReference type="EMBL" id="MBP2471983.1"/>
    </source>
</evidence>
<feature type="domain" description="DSBA-like thioredoxin" evidence="1">
    <location>
        <begin position="7"/>
        <end position="138"/>
    </location>
</feature>
<dbReference type="Proteomes" id="UP001519363">
    <property type="component" value="Unassembled WGS sequence"/>
</dbReference>
<sequence>MVRLSYVVDVHCPWCHGFSAVLADFAEAAAGRVDIEVLPAWVQRRGAAGQSATRAATALVALREPDGVAAVLALHEAWFTHGHDLADPRVHRALAVRLGLDPDAVAAAVAAPRTRDRALADFRTARRLGVLRYPALLVRTASGADHLGGPVATAEDLLRALDQHLAHREGTP</sequence>
<dbReference type="InterPro" id="IPR001853">
    <property type="entry name" value="DSBA-like_thioredoxin_dom"/>
</dbReference>
<dbReference type="Gene3D" id="3.40.30.10">
    <property type="entry name" value="Glutaredoxin"/>
    <property type="match status" value="2"/>
</dbReference>
<proteinExistence type="predicted"/>